<feature type="compositionally biased region" description="Basic and acidic residues" evidence="1">
    <location>
        <begin position="190"/>
        <end position="204"/>
    </location>
</feature>
<sequence>MADPHPPSLPQPNPQPPPPPPPPPQPFPQPPSTPAKKSYSSIVQHPTASHFPHDPDRAAKESFHNEDLPQMGTATTHKGDPEPKPTLNHWTIKPQKLMIRPRWLTMTLPKKKGKKVMFTEDNQEKSTRPKDSRTETPSKELLRPNDKDVSSAIQGHQQVPPASVDISDEDNFNYDDPIIAELLDKDWDKELNKQGKSPSDKAAHFDLTSSKNGTSGGPNREPQPGQTSKDSRQLLFTPA</sequence>
<feature type="region of interest" description="Disordered" evidence="1">
    <location>
        <begin position="109"/>
        <end position="171"/>
    </location>
</feature>
<feature type="region of interest" description="Disordered" evidence="1">
    <location>
        <begin position="190"/>
        <end position="239"/>
    </location>
</feature>
<gene>
    <name evidence="2" type="ORF">Salat_2066700</name>
</gene>
<proteinExistence type="predicted"/>
<feature type="region of interest" description="Disordered" evidence="1">
    <location>
        <begin position="1"/>
        <end position="89"/>
    </location>
</feature>
<dbReference type="Proteomes" id="UP001293254">
    <property type="component" value="Unassembled WGS sequence"/>
</dbReference>
<evidence type="ECO:0000313" key="3">
    <source>
        <dbReference type="Proteomes" id="UP001293254"/>
    </source>
</evidence>
<feature type="compositionally biased region" description="Basic and acidic residues" evidence="1">
    <location>
        <begin position="51"/>
        <end position="67"/>
    </location>
</feature>
<feature type="compositionally biased region" description="Basic and acidic residues" evidence="1">
    <location>
        <begin position="122"/>
        <end position="149"/>
    </location>
</feature>
<comment type="caution">
    <text evidence="2">The sequence shown here is derived from an EMBL/GenBank/DDBJ whole genome shotgun (WGS) entry which is preliminary data.</text>
</comment>
<reference evidence="2" key="2">
    <citation type="journal article" date="2024" name="Plant">
        <title>Genomic evolution and insights into agronomic trait innovations of Sesamum species.</title>
        <authorList>
            <person name="Miao H."/>
            <person name="Wang L."/>
            <person name="Qu L."/>
            <person name="Liu H."/>
            <person name="Sun Y."/>
            <person name="Le M."/>
            <person name="Wang Q."/>
            <person name="Wei S."/>
            <person name="Zheng Y."/>
            <person name="Lin W."/>
            <person name="Duan Y."/>
            <person name="Cao H."/>
            <person name="Xiong S."/>
            <person name="Wang X."/>
            <person name="Wei L."/>
            <person name="Li C."/>
            <person name="Ma Q."/>
            <person name="Ju M."/>
            <person name="Zhao R."/>
            <person name="Li G."/>
            <person name="Mu C."/>
            <person name="Tian Q."/>
            <person name="Mei H."/>
            <person name="Zhang T."/>
            <person name="Gao T."/>
            <person name="Zhang H."/>
        </authorList>
    </citation>
    <scope>NUCLEOTIDE SEQUENCE</scope>
    <source>
        <strain evidence="2">3651</strain>
    </source>
</reference>
<organism evidence="2 3">
    <name type="scientific">Sesamum alatum</name>
    <dbReference type="NCBI Taxonomy" id="300844"/>
    <lineage>
        <taxon>Eukaryota</taxon>
        <taxon>Viridiplantae</taxon>
        <taxon>Streptophyta</taxon>
        <taxon>Embryophyta</taxon>
        <taxon>Tracheophyta</taxon>
        <taxon>Spermatophyta</taxon>
        <taxon>Magnoliopsida</taxon>
        <taxon>eudicotyledons</taxon>
        <taxon>Gunneridae</taxon>
        <taxon>Pentapetalae</taxon>
        <taxon>asterids</taxon>
        <taxon>lamiids</taxon>
        <taxon>Lamiales</taxon>
        <taxon>Pedaliaceae</taxon>
        <taxon>Sesamum</taxon>
    </lineage>
</organism>
<evidence type="ECO:0000313" key="2">
    <source>
        <dbReference type="EMBL" id="KAK4421162.1"/>
    </source>
</evidence>
<keyword evidence="3" id="KW-1185">Reference proteome</keyword>
<feature type="compositionally biased region" description="Polar residues" evidence="1">
    <location>
        <begin position="38"/>
        <end position="47"/>
    </location>
</feature>
<dbReference type="AlphaFoldDB" id="A0AAE1Y0A4"/>
<evidence type="ECO:0000256" key="1">
    <source>
        <dbReference type="SAM" id="MobiDB-lite"/>
    </source>
</evidence>
<protein>
    <submittedName>
        <fullName evidence="2">Uncharacterized protein</fullName>
    </submittedName>
</protein>
<dbReference type="EMBL" id="JACGWO010000008">
    <property type="protein sequence ID" value="KAK4421162.1"/>
    <property type="molecule type" value="Genomic_DNA"/>
</dbReference>
<feature type="compositionally biased region" description="Pro residues" evidence="1">
    <location>
        <begin position="1"/>
        <end position="33"/>
    </location>
</feature>
<reference evidence="2" key="1">
    <citation type="submission" date="2020-06" db="EMBL/GenBank/DDBJ databases">
        <authorList>
            <person name="Li T."/>
            <person name="Hu X."/>
            <person name="Zhang T."/>
            <person name="Song X."/>
            <person name="Zhang H."/>
            <person name="Dai N."/>
            <person name="Sheng W."/>
            <person name="Hou X."/>
            <person name="Wei L."/>
        </authorList>
    </citation>
    <scope>NUCLEOTIDE SEQUENCE</scope>
    <source>
        <strain evidence="2">3651</strain>
        <tissue evidence="2">Leaf</tissue>
    </source>
</reference>
<name>A0AAE1Y0A4_9LAMI</name>
<accession>A0AAE1Y0A4</accession>